<evidence type="ECO:0000259" key="2">
    <source>
        <dbReference type="Pfam" id="PF13556"/>
    </source>
</evidence>
<comment type="caution">
    <text evidence="3">The sequence shown here is derived from an EMBL/GenBank/DDBJ whole genome shotgun (WGS) entry which is preliminary data.</text>
</comment>
<accession>A0ABV1BCY1</accession>
<dbReference type="InterPro" id="IPR042070">
    <property type="entry name" value="PucR_C-HTH_sf"/>
</dbReference>
<dbReference type="Proteomes" id="UP001473063">
    <property type="component" value="Unassembled WGS sequence"/>
</dbReference>
<dbReference type="RefSeq" id="WP_178642840.1">
    <property type="nucleotide sequence ID" value="NZ_JBBMEJ010000005.1"/>
</dbReference>
<feature type="domain" description="PucR C-terminal helix-turn-helix" evidence="2">
    <location>
        <begin position="317"/>
        <end position="354"/>
    </location>
</feature>
<dbReference type="InterPro" id="IPR025736">
    <property type="entry name" value="PucR_C-HTH_dom"/>
</dbReference>
<evidence type="ECO:0000313" key="4">
    <source>
        <dbReference type="Proteomes" id="UP001473063"/>
    </source>
</evidence>
<dbReference type="Pfam" id="PF07905">
    <property type="entry name" value="PucR"/>
    <property type="match status" value="1"/>
</dbReference>
<dbReference type="PANTHER" id="PTHR33744">
    <property type="entry name" value="CARBOHYDRATE DIACID REGULATOR"/>
    <property type="match status" value="1"/>
</dbReference>
<protein>
    <submittedName>
        <fullName evidence="3">PucR family transcriptional regulator</fullName>
    </submittedName>
</protein>
<proteinExistence type="predicted"/>
<dbReference type="InterPro" id="IPR051448">
    <property type="entry name" value="CdaR-like_regulators"/>
</dbReference>
<dbReference type="PANTHER" id="PTHR33744:SF1">
    <property type="entry name" value="DNA-BINDING TRANSCRIPTIONAL ACTIVATOR ADER"/>
    <property type="match status" value="1"/>
</dbReference>
<evidence type="ECO:0000313" key="3">
    <source>
        <dbReference type="EMBL" id="MEQ2370483.1"/>
    </source>
</evidence>
<sequence>MNISLLQILNAPLFENVKILAGQDGLTRIVKRASVFDAPFQEDVLEKDILAPGDFFITSLLQFEPDSEELMQVLELLVRGNCSGLCVMMEERAELFSEEMLLFCEEKQFPVICMQKDISYAEVLGVINQCILEEQTNVLNQLKLDKILAAKTLPQERMKILLSINPGVREYVQAIYVRDEKRKNTRRRATGDVCSAFDIFIPSDNYDICILSADSIKELEQHRSVVCEQLLRSCNGRRLGIGRPYARYRVERTLLEAGDALDMAQASDRSLQVYDPLSPQQLLLPIRGSREMQEFYDEFCREIAVKTTEEGMKDMLLTTRAYVQCNGDFKETARKLKQHENTIRYRINRLRNYLDVEEQPLLFHEIISLAVRIESMLEIKKE</sequence>
<dbReference type="InterPro" id="IPR012914">
    <property type="entry name" value="PucR_dom"/>
</dbReference>
<name>A0ABV1BCY1_9FIRM</name>
<keyword evidence="4" id="KW-1185">Reference proteome</keyword>
<organism evidence="3 4">
    <name type="scientific">Blautia aquisgranensis</name>
    <dbReference type="NCBI Taxonomy" id="3133153"/>
    <lineage>
        <taxon>Bacteria</taxon>
        <taxon>Bacillati</taxon>
        <taxon>Bacillota</taxon>
        <taxon>Clostridia</taxon>
        <taxon>Lachnospirales</taxon>
        <taxon>Lachnospiraceae</taxon>
        <taxon>Blautia</taxon>
    </lineage>
</organism>
<feature type="domain" description="Purine catabolism PurC-like" evidence="1">
    <location>
        <begin position="7"/>
        <end position="129"/>
    </location>
</feature>
<gene>
    <name evidence="3" type="ORF">WMO28_05910</name>
</gene>
<dbReference type="EMBL" id="JBBMEJ010000005">
    <property type="protein sequence ID" value="MEQ2370483.1"/>
    <property type="molecule type" value="Genomic_DNA"/>
</dbReference>
<dbReference type="Gene3D" id="1.10.10.2840">
    <property type="entry name" value="PucR C-terminal helix-turn-helix domain"/>
    <property type="match status" value="1"/>
</dbReference>
<dbReference type="Pfam" id="PF13556">
    <property type="entry name" value="HTH_30"/>
    <property type="match status" value="1"/>
</dbReference>
<reference evidence="3 4" key="1">
    <citation type="submission" date="2024-03" db="EMBL/GenBank/DDBJ databases">
        <title>Human intestinal bacterial collection.</title>
        <authorList>
            <person name="Pauvert C."/>
            <person name="Hitch T.C.A."/>
            <person name="Clavel T."/>
        </authorList>
    </citation>
    <scope>NUCLEOTIDE SEQUENCE [LARGE SCALE GENOMIC DNA]</scope>
    <source>
        <strain evidence="3 4">CLA-JM-H16</strain>
    </source>
</reference>
<evidence type="ECO:0000259" key="1">
    <source>
        <dbReference type="Pfam" id="PF07905"/>
    </source>
</evidence>